<feature type="transmembrane region" description="Helical" evidence="11">
    <location>
        <begin position="120"/>
        <end position="144"/>
    </location>
</feature>
<keyword evidence="7 11" id="KW-0472">Membrane</keyword>
<feature type="chain" id="PRO_5044848271" description="Syndecan/Neurexin domain-containing protein" evidence="12">
    <location>
        <begin position="23"/>
        <end position="177"/>
    </location>
</feature>
<evidence type="ECO:0000256" key="5">
    <source>
        <dbReference type="ARBA" id="ARBA00022974"/>
    </source>
</evidence>
<evidence type="ECO:0000256" key="7">
    <source>
        <dbReference type="ARBA" id="ARBA00023136"/>
    </source>
</evidence>
<dbReference type="Proteomes" id="UP001591681">
    <property type="component" value="Unassembled WGS sequence"/>
</dbReference>
<accession>A0ABD1J641</accession>
<dbReference type="PANTHER" id="PTHR10915:SF1">
    <property type="entry name" value="SYNDECAN"/>
    <property type="match status" value="1"/>
</dbReference>
<dbReference type="EMBL" id="JBHFQA010000019">
    <property type="protein sequence ID" value="KAL2082667.1"/>
    <property type="molecule type" value="Genomic_DNA"/>
</dbReference>
<evidence type="ECO:0000313" key="15">
    <source>
        <dbReference type="Proteomes" id="UP001591681"/>
    </source>
</evidence>
<evidence type="ECO:0000256" key="10">
    <source>
        <dbReference type="SAM" id="MobiDB-lite"/>
    </source>
</evidence>
<dbReference type="InterPro" id="IPR001050">
    <property type="entry name" value="Syndecan"/>
</dbReference>
<dbReference type="PANTHER" id="PTHR10915">
    <property type="entry name" value="SYNDECAN"/>
    <property type="match status" value="1"/>
</dbReference>
<evidence type="ECO:0000313" key="14">
    <source>
        <dbReference type="EMBL" id="KAL2082667.1"/>
    </source>
</evidence>
<protein>
    <recommendedName>
        <fullName evidence="13">Syndecan/Neurexin domain-containing protein</fullName>
    </recommendedName>
</protein>
<dbReference type="InterPro" id="IPR027789">
    <property type="entry name" value="Syndecan/Neurexin_dom"/>
</dbReference>
<name>A0ABD1J641_9TELE</name>
<evidence type="ECO:0000256" key="4">
    <source>
        <dbReference type="ARBA" id="ARBA00022692"/>
    </source>
</evidence>
<evidence type="ECO:0000256" key="12">
    <source>
        <dbReference type="SAM" id="SignalP"/>
    </source>
</evidence>
<comment type="caution">
    <text evidence="14">The sequence shown here is derived from an EMBL/GenBank/DDBJ whole genome shotgun (WGS) entry which is preliminary data.</text>
</comment>
<dbReference type="GO" id="GO:0016020">
    <property type="term" value="C:membrane"/>
    <property type="evidence" value="ECO:0007669"/>
    <property type="project" value="UniProtKB-SubCell"/>
</dbReference>
<proteinExistence type="inferred from homology"/>
<feature type="compositionally biased region" description="Acidic residues" evidence="10">
    <location>
        <begin position="30"/>
        <end position="42"/>
    </location>
</feature>
<sequence length="177" mass="18597">MKASWLAAWLLLAGLSIHLGHTSSVLVEDLDGSGGDDEDDEGSGSGEWSGAGSDHHVTSTSIPRLTPAGDIIIPGVNGFDTKSEFSDDSDITFDLLPVTGNIPPPQGQGTRSFLEDKETLAAVISGGVGALVLALVLIGAVVYFMKRKEKANYGVAQHPHVNTTYHKAPTKDEFIIA</sequence>
<reference evidence="14 15" key="1">
    <citation type="submission" date="2024-09" db="EMBL/GenBank/DDBJ databases">
        <title>A chromosome-level genome assembly of Gray's grenadier anchovy, Coilia grayii.</title>
        <authorList>
            <person name="Fu Z."/>
        </authorList>
    </citation>
    <scope>NUCLEOTIDE SEQUENCE [LARGE SCALE GENOMIC DNA]</scope>
    <source>
        <strain evidence="14">G4</strain>
        <tissue evidence="14">Muscle</tissue>
    </source>
</reference>
<feature type="region of interest" description="Disordered" evidence="10">
    <location>
        <begin position="30"/>
        <end position="63"/>
    </location>
</feature>
<evidence type="ECO:0000256" key="9">
    <source>
        <dbReference type="ARBA" id="ARBA00023207"/>
    </source>
</evidence>
<keyword evidence="5" id="KW-0654">Proteoglycan</keyword>
<keyword evidence="15" id="KW-1185">Reference proteome</keyword>
<keyword evidence="12" id="KW-0732">Signal</keyword>
<feature type="signal peptide" evidence="12">
    <location>
        <begin position="1"/>
        <end position="22"/>
    </location>
</feature>
<evidence type="ECO:0000259" key="13">
    <source>
        <dbReference type="Pfam" id="PF01034"/>
    </source>
</evidence>
<keyword evidence="9" id="KW-0357">Heparan sulfate</keyword>
<dbReference type="Pfam" id="PF01034">
    <property type="entry name" value="Syndecan"/>
    <property type="match status" value="1"/>
</dbReference>
<dbReference type="AlphaFoldDB" id="A0ABD1J641"/>
<evidence type="ECO:0000256" key="3">
    <source>
        <dbReference type="ARBA" id="ARBA00010241"/>
    </source>
</evidence>
<keyword evidence="8" id="KW-0325">Glycoprotein</keyword>
<evidence type="ECO:0000256" key="8">
    <source>
        <dbReference type="ARBA" id="ARBA00023180"/>
    </source>
</evidence>
<comment type="subcellular location">
    <subcellularLocation>
        <location evidence="1">Membrane</location>
        <topology evidence="1">Single-pass type I membrane protein</topology>
    </subcellularLocation>
</comment>
<evidence type="ECO:0000256" key="1">
    <source>
        <dbReference type="ARBA" id="ARBA00004479"/>
    </source>
</evidence>
<feature type="domain" description="Syndecan/Neurexin" evidence="13">
    <location>
        <begin position="112"/>
        <end position="174"/>
    </location>
</feature>
<keyword evidence="4 11" id="KW-0812">Transmembrane</keyword>
<evidence type="ECO:0000256" key="6">
    <source>
        <dbReference type="ARBA" id="ARBA00022989"/>
    </source>
</evidence>
<evidence type="ECO:0000256" key="2">
    <source>
        <dbReference type="ARBA" id="ARBA00005343"/>
    </source>
</evidence>
<evidence type="ECO:0000256" key="11">
    <source>
        <dbReference type="SAM" id="Phobius"/>
    </source>
</evidence>
<gene>
    <name evidence="14" type="ORF">ACEWY4_022485</name>
</gene>
<comment type="similarity">
    <text evidence="2">Belongs to the syndecan proteoglycan family.</text>
</comment>
<comment type="similarity">
    <text evidence="3">Belongs to the neurexin family.</text>
</comment>
<organism evidence="14 15">
    <name type="scientific">Coilia grayii</name>
    <name type="common">Gray's grenadier anchovy</name>
    <dbReference type="NCBI Taxonomy" id="363190"/>
    <lineage>
        <taxon>Eukaryota</taxon>
        <taxon>Metazoa</taxon>
        <taxon>Chordata</taxon>
        <taxon>Craniata</taxon>
        <taxon>Vertebrata</taxon>
        <taxon>Euteleostomi</taxon>
        <taxon>Actinopterygii</taxon>
        <taxon>Neopterygii</taxon>
        <taxon>Teleostei</taxon>
        <taxon>Clupei</taxon>
        <taxon>Clupeiformes</taxon>
        <taxon>Clupeoidei</taxon>
        <taxon>Engraulidae</taxon>
        <taxon>Coilinae</taxon>
        <taxon>Coilia</taxon>
    </lineage>
</organism>
<keyword evidence="6 11" id="KW-1133">Transmembrane helix</keyword>